<keyword evidence="9" id="KW-0408">Iron</keyword>
<gene>
    <name evidence="14" type="ordered locus">Ccur_08580</name>
</gene>
<organism evidence="14 15">
    <name type="scientific">Cryptobacterium curtum (strain ATCC 700683 / DSM 15641 / CCUG 43107 / 12-3)</name>
    <dbReference type="NCBI Taxonomy" id="469378"/>
    <lineage>
        <taxon>Bacteria</taxon>
        <taxon>Bacillati</taxon>
        <taxon>Actinomycetota</taxon>
        <taxon>Coriobacteriia</taxon>
        <taxon>Eggerthellales</taxon>
        <taxon>Eggerthellaceae</taxon>
        <taxon>Cryptobacterium</taxon>
    </lineage>
</organism>
<dbReference type="GO" id="GO:0034039">
    <property type="term" value="F:8-oxo-7,8-dihydroguanine DNA N-glycosylase activity"/>
    <property type="evidence" value="ECO:0007669"/>
    <property type="project" value="TreeGrafter"/>
</dbReference>
<dbReference type="InterPro" id="IPR023170">
    <property type="entry name" value="HhH_base_excis_C"/>
</dbReference>
<dbReference type="InterPro" id="IPR011257">
    <property type="entry name" value="DNA_glycosylase"/>
</dbReference>
<evidence type="ECO:0000256" key="6">
    <source>
        <dbReference type="ARBA" id="ARBA00022723"/>
    </source>
</evidence>
<evidence type="ECO:0000313" key="15">
    <source>
        <dbReference type="Proteomes" id="UP000000954"/>
    </source>
</evidence>
<sequence length="315" mass="35390">MTQKRVSSAASSNAYVQGSTIVGDGACTEFNHGVPTEERLEAFRRAVWEAGLAYARDNLPWRGIDDAYAVYVSEVMLQQTQVSRVEKFWPRFMEAFPTIDDLAHAETAQVLELWQGLGYNRRALALMRAACACVERFDSTMPDTLDDLLSLPGIGPATAGGILAFAFQKPAVYVETNVRAVFIHEFFAHHTEAVHDRELIPLVEQTCSHDNPRGWYYALLDWGAHIKQTEKNPTRRSAHYARQNTFEGSHRQKRAFILRTVLAHSGISFTEVGALLNTEENRMGRPSVDQTTLNRLVDELAAEGFFQRVDDALQV</sequence>
<dbReference type="GO" id="GO:0000701">
    <property type="term" value="F:purine-specific mismatch base pair DNA N-glycosylase activity"/>
    <property type="evidence" value="ECO:0007669"/>
    <property type="project" value="UniProtKB-EC"/>
</dbReference>
<dbReference type="CDD" id="cd00056">
    <property type="entry name" value="ENDO3c"/>
    <property type="match status" value="1"/>
</dbReference>
<reference evidence="14 15" key="1">
    <citation type="journal article" date="2009" name="Stand. Genomic Sci.">
        <title>Complete genome sequence of Cryptobacterium curtum type strain (12-3).</title>
        <authorList>
            <person name="Mavrommatis K."/>
            <person name="Pukall R."/>
            <person name="Rohde C."/>
            <person name="Chen F."/>
            <person name="Sims D."/>
            <person name="Brettin T."/>
            <person name="Kuske C."/>
            <person name="Detter J.C."/>
            <person name="Han C."/>
            <person name="Lapidus A."/>
            <person name="Copeland A."/>
            <person name="Glavina Del Rio T."/>
            <person name="Nolan M."/>
            <person name="Lucas S."/>
            <person name="Tice H."/>
            <person name="Cheng J.F."/>
            <person name="Bruce D."/>
            <person name="Goodwin L."/>
            <person name="Pitluck S."/>
            <person name="Ovchinnikova G."/>
            <person name="Pati A."/>
            <person name="Ivanova N."/>
            <person name="Chen A."/>
            <person name="Palaniappan K."/>
            <person name="Chain P."/>
            <person name="D'haeseleer P."/>
            <person name="Goker M."/>
            <person name="Bristow J."/>
            <person name="Eisen J.A."/>
            <person name="Markowitz V."/>
            <person name="Hugenholtz P."/>
            <person name="Rohde M."/>
            <person name="Klenk H.P."/>
            <person name="Kyrpides N.C."/>
        </authorList>
    </citation>
    <scope>NUCLEOTIDE SEQUENCE [LARGE SCALE GENOMIC DNA]</scope>
    <source>
        <strain evidence="15">ATCC 700683 / DSM 15641 / 12-3</strain>
    </source>
</reference>
<keyword evidence="7" id="KW-0227">DNA damage</keyword>
<dbReference type="Gene3D" id="1.10.1670.10">
    <property type="entry name" value="Helix-hairpin-Helix base-excision DNA repair enzymes (C-terminal)"/>
    <property type="match status" value="1"/>
</dbReference>
<proteinExistence type="inferred from homology"/>
<dbReference type="KEGG" id="ccu:Ccur_08580"/>
<dbReference type="GO" id="GO:0006284">
    <property type="term" value="P:base-excision repair"/>
    <property type="evidence" value="ECO:0007669"/>
    <property type="project" value="InterPro"/>
</dbReference>
<evidence type="ECO:0000256" key="11">
    <source>
        <dbReference type="ARBA" id="ARBA00023204"/>
    </source>
</evidence>
<dbReference type="RefSeq" id="WP_012803247.1">
    <property type="nucleotide sequence ID" value="NC_013170.1"/>
</dbReference>
<keyword evidence="10" id="KW-0411">Iron-sulfur</keyword>
<dbReference type="SMART" id="SM00478">
    <property type="entry name" value="ENDO3c"/>
    <property type="match status" value="1"/>
</dbReference>
<keyword evidence="15" id="KW-1185">Reference proteome</keyword>
<evidence type="ECO:0000256" key="9">
    <source>
        <dbReference type="ARBA" id="ARBA00023004"/>
    </source>
</evidence>
<dbReference type="GO" id="GO:0035485">
    <property type="term" value="F:adenine/guanine mispair binding"/>
    <property type="evidence" value="ECO:0007669"/>
    <property type="project" value="TreeGrafter"/>
</dbReference>
<evidence type="ECO:0000256" key="12">
    <source>
        <dbReference type="ARBA" id="ARBA00023295"/>
    </source>
</evidence>
<name>C7MNS0_CRYCD</name>
<dbReference type="PANTHER" id="PTHR42944">
    <property type="entry name" value="ADENINE DNA GLYCOSYLASE"/>
    <property type="match status" value="1"/>
</dbReference>
<dbReference type="GO" id="GO:0046872">
    <property type="term" value="F:metal ion binding"/>
    <property type="evidence" value="ECO:0007669"/>
    <property type="project" value="UniProtKB-KW"/>
</dbReference>
<dbReference type="STRING" id="469378.Ccur_08580"/>
<evidence type="ECO:0000256" key="8">
    <source>
        <dbReference type="ARBA" id="ARBA00022801"/>
    </source>
</evidence>
<dbReference type="EC" id="3.2.2.31" evidence="4"/>
<comment type="similarity">
    <text evidence="3">Belongs to the Nth/MutY family.</text>
</comment>
<dbReference type="GO" id="GO:0006298">
    <property type="term" value="P:mismatch repair"/>
    <property type="evidence" value="ECO:0007669"/>
    <property type="project" value="TreeGrafter"/>
</dbReference>
<evidence type="ECO:0000259" key="13">
    <source>
        <dbReference type="SMART" id="SM00478"/>
    </source>
</evidence>
<dbReference type="SUPFAM" id="SSF48150">
    <property type="entry name" value="DNA-glycosylase"/>
    <property type="match status" value="1"/>
</dbReference>
<protein>
    <recommendedName>
        <fullName evidence="5">Adenine DNA glycosylase</fullName>
        <ecNumber evidence="4">3.2.2.31</ecNumber>
    </recommendedName>
</protein>
<feature type="domain" description="HhH-GPD" evidence="13">
    <location>
        <begin position="76"/>
        <end position="225"/>
    </location>
</feature>
<evidence type="ECO:0000256" key="10">
    <source>
        <dbReference type="ARBA" id="ARBA00023014"/>
    </source>
</evidence>
<dbReference type="GO" id="GO:0051536">
    <property type="term" value="F:iron-sulfur cluster binding"/>
    <property type="evidence" value="ECO:0007669"/>
    <property type="project" value="UniProtKB-KW"/>
</dbReference>
<dbReference type="Proteomes" id="UP000000954">
    <property type="component" value="Chromosome"/>
</dbReference>
<evidence type="ECO:0000256" key="2">
    <source>
        <dbReference type="ARBA" id="ARBA00001966"/>
    </source>
</evidence>
<dbReference type="EMBL" id="CP001682">
    <property type="protein sequence ID" value="ACU94560.1"/>
    <property type="molecule type" value="Genomic_DNA"/>
</dbReference>
<dbReference type="Pfam" id="PF00730">
    <property type="entry name" value="HhH-GPD"/>
    <property type="match status" value="1"/>
</dbReference>
<dbReference type="InterPro" id="IPR000445">
    <property type="entry name" value="HhH_motif"/>
</dbReference>
<keyword evidence="8" id="KW-0378">Hydrolase</keyword>
<dbReference type="HOGENOM" id="CLU_012862_2_0_11"/>
<evidence type="ECO:0000256" key="7">
    <source>
        <dbReference type="ARBA" id="ARBA00022763"/>
    </source>
</evidence>
<evidence type="ECO:0000313" key="14">
    <source>
        <dbReference type="EMBL" id="ACU94560.1"/>
    </source>
</evidence>
<comment type="cofactor">
    <cofactor evidence="2">
        <name>[4Fe-4S] cluster</name>
        <dbReference type="ChEBI" id="CHEBI:49883"/>
    </cofactor>
</comment>
<comment type="catalytic activity">
    <reaction evidence="1">
        <text>Hydrolyzes free adenine bases from 7,8-dihydro-8-oxoguanine:adenine mismatched double-stranded DNA, leaving an apurinic site.</text>
        <dbReference type="EC" id="3.2.2.31"/>
    </reaction>
</comment>
<dbReference type="Gene3D" id="1.10.340.30">
    <property type="entry name" value="Hypothetical protein, domain 2"/>
    <property type="match status" value="1"/>
</dbReference>
<keyword evidence="6" id="KW-0479">Metal-binding</keyword>
<keyword evidence="12" id="KW-0326">Glycosidase</keyword>
<dbReference type="InterPro" id="IPR004036">
    <property type="entry name" value="Endonuclease-III-like_CS2"/>
</dbReference>
<evidence type="ECO:0000256" key="5">
    <source>
        <dbReference type="ARBA" id="ARBA00022023"/>
    </source>
</evidence>
<dbReference type="eggNOG" id="COG1194">
    <property type="taxonomic scope" value="Bacteria"/>
</dbReference>
<dbReference type="Pfam" id="PF00633">
    <property type="entry name" value="HHH"/>
    <property type="match status" value="1"/>
</dbReference>
<dbReference type="InterPro" id="IPR044298">
    <property type="entry name" value="MIG/MutY"/>
</dbReference>
<dbReference type="OrthoDB" id="9802365at2"/>
<dbReference type="PANTHER" id="PTHR42944:SF1">
    <property type="entry name" value="ADENINE DNA GLYCOSYLASE"/>
    <property type="match status" value="1"/>
</dbReference>
<keyword evidence="11" id="KW-0234">DNA repair</keyword>
<evidence type="ECO:0000256" key="1">
    <source>
        <dbReference type="ARBA" id="ARBA00000843"/>
    </source>
</evidence>
<accession>C7MNS0</accession>
<dbReference type="GO" id="GO:0032357">
    <property type="term" value="F:oxidized purine DNA binding"/>
    <property type="evidence" value="ECO:0007669"/>
    <property type="project" value="TreeGrafter"/>
</dbReference>
<dbReference type="InterPro" id="IPR003265">
    <property type="entry name" value="HhH-GPD_domain"/>
</dbReference>
<dbReference type="AlphaFoldDB" id="C7MNS0"/>
<dbReference type="PROSITE" id="PS01155">
    <property type="entry name" value="ENDONUCLEASE_III_2"/>
    <property type="match status" value="1"/>
</dbReference>
<evidence type="ECO:0000256" key="4">
    <source>
        <dbReference type="ARBA" id="ARBA00012045"/>
    </source>
</evidence>
<evidence type="ECO:0000256" key="3">
    <source>
        <dbReference type="ARBA" id="ARBA00008343"/>
    </source>
</evidence>